<dbReference type="PANTHER" id="PTHR46098:SF1">
    <property type="entry name" value="TRNA (CYTOSINE(38)-C(5))-METHYLTRANSFERASE"/>
    <property type="match status" value="1"/>
</dbReference>
<dbReference type="Proteomes" id="UP000627292">
    <property type="component" value="Unassembled WGS sequence"/>
</dbReference>
<evidence type="ECO:0000256" key="5">
    <source>
        <dbReference type="ARBA" id="ARBA00047422"/>
    </source>
</evidence>
<dbReference type="Gene3D" id="3.40.50.150">
    <property type="entry name" value="Vaccinia Virus protein VP39"/>
    <property type="match status" value="1"/>
</dbReference>
<gene>
    <name evidence="9" type="ORF">GCM10011379_45290</name>
</gene>
<dbReference type="Pfam" id="PF00145">
    <property type="entry name" value="DNA_methylase"/>
    <property type="match status" value="1"/>
</dbReference>
<keyword evidence="2 6" id="KW-0808">Transferase</keyword>
<evidence type="ECO:0000256" key="7">
    <source>
        <dbReference type="RuleBase" id="RU000416"/>
    </source>
</evidence>
<evidence type="ECO:0000313" key="9">
    <source>
        <dbReference type="EMBL" id="GGH78038.1"/>
    </source>
</evidence>
<keyword evidence="4" id="KW-0680">Restriction system</keyword>
<dbReference type="InterPro" id="IPR018117">
    <property type="entry name" value="C5_DNA_meth_AS"/>
</dbReference>
<reference evidence="9" key="2">
    <citation type="submission" date="2020-09" db="EMBL/GenBank/DDBJ databases">
        <authorList>
            <person name="Sun Q."/>
            <person name="Zhou Y."/>
        </authorList>
    </citation>
    <scope>NUCLEOTIDE SEQUENCE</scope>
    <source>
        <strain evidence="9">CGMCC 1.15290</strain>
    </source>
</reference>
<name>A0A917J2K1_9BACT</name>
<keyword evidence="10" id="KW-1185">Reference proteome</keyword>
<dbReference type="InterPro" id="IPR029063">
    <property type="entry name" value="SAM-dependent_MTases_sf"/>
</dbReference>
<dbReference type="InterPro" id="IPR001525">
    <property type="entry name" value="C5_MeTfrase"/>
</dbReference>
<evidence type="ECO:0000256" key="3">
    <source>
        <dbReference type="ARBA" id="ARBA00022691"/>
    </source>
</evidence>
<keyword evidence="3 6" id="KW-0949">S-adenosyl-L-methionine</keyword>
<dbReference type="GO" id="GO:0003886">
    <property type="term" value="F:DNA (cytosine-5-)-methyltransferase activity"/>
    <property type="evidence" value="ECO:0007669"/>
    <property type="project" value="UniProtKB-EC"/>
</dbReference>
<dbReference type="AlphaFoldDB" id="A0A917J2K1"/>
<dbReference type="Gene3D" id="3.90.120.30">
    <property type="match status" value="1"/>
</dbReference>
<dbReference type="EC" id="2.1.1.37" evidence="8"/>
<evidence type="ECO:0000256" key="4">
    <source>
        <dbReference type="ARBA" id="ARBA00022747"/>
    </source>
</evidence>
<protein>
    <recommendedName>
        <fullName evidence="8">Cytosine-specific methyltransferase</fullName>
        <ecNumber evidence="8">2.1.1.37</ecNumber>
    </recommendedName>
</protein>
<dbReference type="PROSITE" id="PS51679">
    <property type="entry name" value="SAM_MT_C5"/>
    <property type="match status" value="1"/>
</dbReference>
<dbReference type="GO" id="GO:0009307">
    <property type="term" value="P:DNA restriction-modification system"/>
    <property type="evidence" value="ECO:0007669"/>
    <property type="project" value="UniProtKB-KW"/>
</dbReference>
<dbReference type="RefSeq" id="WP_188956651.1">
    <property type="nucleotide sequence ID" value="NZ_BMIB01000004.1"/>
</dbReference>
<evidence type="ECO:0000256" key="6">
    <source>
        <dbReference type="PROSITE-ProRule" id="PRU01016"/>
    </source>
</evidence>
<keyword evidence="1 6" id="KW-0489">Methyltransferase</keyword>
<accession>A0A917J2K1</accession>
<dbReference type="NCBIfam" id="TIGR00675">
    <property type="entry name" value="dcm"/>
    <property type="match status" value="1"/>
</dbReference>
<reference evidence="9" key="1">
    <citation type="journal article" date="2014" name="Int. J. Syst. Evol. Microbiol.">
        <title>Complete genome sequence of Corynebacterium casei LMG S-19264T (=DSM 44701T), isolated from a smear-ripened cheese.</title>
        <authorList>
            <consortium name="US DOE Joint Genome Institute (JGI-PGF)"/>
            <person name="Walter F."/>
            <person name="Albersmeier A."/>
            <person name="Kalinowski J."/>
            <person name="Ruckert C."/>
        </authorList>
    </citation>
    <scope>NUCLEOTIDE SEQUENCE</scope>
    <source>
        <strain evidence="9">CGMCC 1.15290</strain>
    </source>
</reference>
<comment type="caution">
    <text evidence="9">The sequence shown here is derived from an EMBL/GenBank/DDBJ whole genome shotgun (WGS) entry which is preliminary data.</text>
</comment>
<evidence type="ECO:0000256" key="8">
    <source>
        <dbReference type="RuleBase" id="RU000417"/>
    </source>
</evidence>
<dbReference type="PRINTS" id="PR00105">
    <property type="entry name" value="C5METTRFRASE"/>
</dbReference>
<feature type="active site" evidence="6">
    <location>
        <position position="167"/>
    </location>
</feature>
<proteinExistence type="inferred from homology"/>
<dbReference type="PANTHER" id="PTHR46098">
    <property type="entry name" value="TRNA (CYTOSINE(38)-C(5))-METHYLTRANSFERASE"/>
    <property type="match status" value="1"/>
</dbReference>
<sequence>MIGEAKNTLSAPETAVLFKNIHKHIFGPDNVPAAVISHYLRNEDKKLKKAAVEYARELIAAYGQPDHQIRITEEVLKQIVRFEPQIPFEKPGRFRFQFIDLFAGIGGFRMAMQNLKGECVFSSEWDKMAQQTYYANYGEIPFGDITKDETKQWIPDGFDVLCGGFPCQPFSIAGVSKKNSLGRKHGFEDERQGNLFFHVAEIIENKRPKAFFLENVKNLVSHDKGNTFKVIKETLLDLGYSFHSKVLNGKHFVPQHRERTFMVGFDTKVFKNKEKFQFPELPDPDRKIKDILETEIDPKYTLTDQLWKYLREYAQKHKEKGNGFGFGLVDMNGISRTMSARYYKDGSEILIPQEGMNPRRLTIRESARLLGYPDNFICDKVSMNQAYKQFGNSVVMPLIGAIGAEVVKTLKTAK</sequence>
<evidence type="ECO:0000256" key="1">
    <source>
        <dbReference type="ARBA" id="ARBA00022603"/>
    </source>
</evidence>
<dbReference type="InterPro" id="IPR050750">
    <property type="entry name" value="C5-MTase"/>
</dbReference>
<dbReference type="PROSITE" id="PS00094">
    <property type="entry name" value="C5_MTASE_1"/>
    <property type="match status" value="1"/>
</dbReference>
<evidence type="ECO:0000256" key="2">
    <source>
        <dbReference type="ARBA" id="ARBA00022679"/>
    </source>
</evidence>
<organism evidence="9 10">
    <name type="scientific">Filimonas zeae</name>
    <dbReference type="NCBI Taxonomy" id="1737353"/>
    <lineage>
        <taxon>Bacteria</taxon>
        <taxon>Pseudomonadati</taxon>
        <taxon>Bacteroidota</taxon>
        <taxon>Chitinophagia</taxon>
        <taxon>Chitinophagales</taxon>
        <taxon>Chitinophagaceae</taxon>
        <taxon>Filimonas</taxon>
    </lineage>
</organism>
<comment type="catalytic activity">
    <reaction evidence="5 8">
        <text>a 2'-deoxycytidine in DNA + S-adenosyl-L-methionine = a 5-methyl-2'-deoxycytidine in DNA + S-adenosyl-L-homocysteine + H(+)</text>
        <dbReference type="Rhea" id="RHEA:13681"/>
        <dbReference type="Rhea" id="RHEA-COMP:11369"/>
        <dbReference type="Rhea" id="RHEA-COMP:11370"/>
        <dbReference type="ChEBI" id="CHEBI:15378"/>
        <dbReference type="ChEBI" id="CHEBI:57856"/>
        <dbReference type="ChEBI" id="CHEBI:59789"/>
        <dbReference type="ChEBI" id="CHEBI:85452"/>
        <dbReference type="ChEBI" id="CHEBI:85454"/>
        <dbReference type="EC" id="2.1.1.37"/>
    </reaction>
</comment>
<dbReference type="EMBL" id="BMIB01000004">
    <property type="protein sequence ID" value="GGH78038.1"/>
    <property type="molecule type" value="Genomic_DNA"/>
</dbReference>
<comment type="similarity">
    <text evidence="6 7">Belongs to the class I-like SAM-binding methyltransferase superfamily. C5-methyltransferase family.</text>
</comment>
<dbReference type="SUPFAM" id="SSF53335">
    <property type="entry name" value="S-adenosyl-L-methionine-dependent methyltransferases"/>
    <property type="match status" value="1"/>
</dbReference>
<dbReference type="GO" id="GO:0032259">
    <property type="term" value="P:methylation"/>
    <property type="evidence" value="ECO:0007669"/>
    <property type="project" value="UniProtKB-KW"/>
</dbReference>
<evidence type="ECO:0000313" key="10">
    <source>
        <dbReference type="Proteomes" id="UP000627292"/>
    </source>
</evidence>
<dbReference type="CDD" id="cd00315">
    <property type="entry name" value="Cyt_C5_DNA_methylase"/>
    <property type="match status" value="1"/>
</dbReference>